<dbReference type="PANTHER" id="PTHR47027:SF20">
    <property type="entry name" value="REVERSE TRANSCRIPTASE-LIKE PROTEIN WITH RNA-DIRECTED DNA POLYMERASE DOMAIN"/>
    <property type="match status" value="1"/>
</dbReference>
<organism evidence="3">
    <name type="scientific">Cladocopium goreaui</name>
    <dbReference type="NCBI Taxonomy" id="2562237"/>
    <lineage>
        <taxon>Eukaryota</taxon>
        <taxon>Sar</taxon>
        <taxon>Alveolata</taxon>
        <taxon>Dinophyceae</taxon>
        <taxon>Suessiales</taxon>
        <taxon>Symbiodiniaceae</taxon>
        <taxon>Cladocopium</taxon>
    </lineage>
</organism>
<sequence>MSQILAEMKDLVLQSEVAEWFGDPSQCSDFSTPGALPAQGFADVSFVDDCAVAIHAEDLSQLQTIAQQVVSAMHVAARRRGLHLNFDAGKTEMLWHVQGRGSKQLKQQLMAAHQTITWTAHGVDFALRVVQTYKHLGTWLQSGGCLLKEIQTRAHGARSSWGSLTRQFFAKKYVSTPTKVKVFRALAVSRHMFNVHTWSTIKPADLDKWANSIRQPLCSLAKTATKGFPPRLFDVATLGGLIGLETPQDRLHAARLRYFSRLIRQCPGSLWSLICHTRHLPGTWGALLVDSFTWFCTFYGPGWKLAPDAPLDQWVLAVQTDFAWKGRVKSALRKSCRYRQAKAEYAVWQKAFDRSFHADTGLPVHTHETDDPRWQCDQCDKWFASKKALATHSQRVHGYRRLVRFFASGDTCPACCKIHHCRMRLCQHLTHSTACMEILQACFLPMADAEVEALDRLDDSVTAELKKQGWWRTKALLPACRAFGPLLPPANSDAARDLYARCVARSQPAGQAFMQLQGRMVASDPVEPASPSPCQQNAIGFVFQSEQGTLDGAGLFLRDGLPALTMRMNLRTLVFVHFFSGFRRRHDLHDILSHQILPDGLQIFALSVDMCLQKAAGDLASDASLAFWRNQVLCGRIFGAGGGPPCETFTSARLSEDGPRAVRSAADLTGLPYLSAREWRQVLIGTRLVQFILDILFLLARTGGCGFCEHPQFPVWCASKAPCSIWSFEATKKMRQLQCVSIVSFDQCVLHAELADAPMVGTCYVERTFPSAESHSVTDVLPEIFQRYAEEVFVACDQVQP</sequence>
<dbReference type="GO" id="GO:0008270">
    <property type="term" value="F:zinc ion binding"/>
    <property type="evidence" value="ECO:0007669"/>
    <property type="project" value="UniProtKB-KW"/>
</dbReference>
<protein>
    <recommendedName>
        <fullName evidence="2">C2H2-type domain-containing protein</fullName>
    </recommendedName>
</protein>
<gene>
    <name evidence="3" type="ORF">C1SCF055_LOCUS11153</name>
</gene>
<evidence type="ECO:0000313" key="4">
    <source>
        <dbReference type="EMBL" id="CAL4770860.1"/>
    </source>
</evidence>
<dbReference type="PROSITE" id="PS50157">
    <property type="entry name" value="ZINC_FINGER_C2H2_2"/>
    <property type="match status" value="1"/>
</dbReference>
<evidence type="ECO:0000313" key="3">
    <source>
        <dbReference type="EMBL" id="CAI3983548.1"/>
    </source>
</evidence>
<evidence type="ECO:0000313" key="5">
    <source>
        <dbReference type="Proteomes" id="UP001152797"/>
    </source>
</evidence>
<dbReference type="PANTHER" id="PTHR47027">
    <property type="entry name" value="REVERSE TRANSCRIPTASE DOMAIN-CONTAINING PROTEIN"/>
    <property type="match status" value="1"/>
</dbReference>
<dbReference type="EMBL" id="CAMXCT010000813">
    <property type="protein sequence ID" value="CAI3983548.1"/>
    <property type="molecule type" value="Genomic_DNA"/>
</dbReference>
<proteinExistence type="predicted"/>
<dbReference type="SMART" id="SM00355">
    <property type="entry name" value="ZnF_C2H2"/>
    <property type="match status" value="1"/>
</dbReference>
<reference evidence="4 5" key="2">
    <citation type="submission" date="2024-05" db="EMBL/GenBank/DDBJ databases">
        <authorList>
            <person name="Chen Y."/>
            <person name="Shah S."/>
            <person name="Dougan E. K."/>
            <person name="Thang M."/>
            <person name="Chan C."/>
        </authorList>
    </citation>
    <scope>NUCLEOTIDE SEQUENCE [LARGE SCALE GENOMIC DNA]</scope>
</reference>
<dbReference type="PROSITE" id="PS00028">
    <property type="entry name" value="ZINC_FINGER_C2H2_1"/>
    <property type="match status" value="1"/>
</dbReference>
<comment type="caution">
    <text evidence="3">The sequence shown here is derived from an EMBL/GenBank/DDBJ whole genome shotgun (WGS) entry which is preliminary data.</text>
</comment>
<keyword evidence="1" id="KW-0863">Zinc-finger</keyword>
<name>A0A9P1C2E6_9DINO</name>
<dbReference type="OrthoDB" id="448317at2759"/>
<dbReference type="EMBL" id="CAMXCT020000813">
    <property type="protein sequence ID" value="CAL1136923.1"/>
    <property type="molecule type" value="Genomic_DNA"/>
</dbReference>
<keyword evidence="5" id="KW-1185">Reference proteome</keyword>
<reference evidence="3" key="1">
    <citation type="submission" date="2022-10" db="EMBL/GenBank/DDBJ databases">
        <authorList>
            <person name="Chen Y."/>
            <person name="Dougan E. K."/>
            <person name="Chan C."/>
            <person name="Rhodes N."/>
            <person name="Thang M."/>
        </authorList>
    </citation>
    <scope>NUCLEOTIDE SEQUENCE</scope>
</reference>
<feature type="non-terminal residue" evidence="3">
    <location>
        <position position="1"/>
    </location>
</feature>
<feature type="domain" description="C2H2-type" evidence="2">
    <location>
        <begin position="374"/>
        <end position="402"/>
    </location>
</feature>
<accession>A0A9P1C2E6</accession>
<dbReference type="Proteomes" id="UP001152797">
    <property type="component" value="Unassembled WGS sequence"/>
</dbReference>
<dbReference type="Gene3D" id="3.30.160.60">
    <property type="entry name" value="Classic Zinc Finger"/>
    <property type="match status" value="1"/>
</dbReference>
<keyword evidence="1" id="KW-0862">Zinc</keyword>
<keyword evidence="1" id="KW-0479">Metal-binding</keyword>
<evidence type="ECO:0000256" key="1">
    <source>
        <dbReference type="PROSITE-ProRule" id="PRU00042"/>
    </source>
</evidence>
<evidence type="ECO:0000259" key="2">
    <source>
        <dbReference type="PROSITE" id="PS50157"/>
    </source>
</evidence>
<dbReference type="InterPro" id="IPR013087">
    <property type="entry name" value="Znf_C2H2_type"/>
</dbReference>
<dbReference type="EMBL" id="CAMXCT030000813">
    <property type="protein sequence ID" value="CAL4770860.1"/>
    <property type="molecule type" value="Genomic_DNA"/>
</dbReference>
<dbReference type="AlphaFoldDB" id="A0A9P1C2E6"/>